<organism evidence="1 2">
    <name type="scientific">Psychrosphaera algicola</name>
    <dbReference type="NCBI Taxonomy" id="3023714"/>
    <lineage>
        <taxon>Bacteria</taxon>
        <taxon>Pseudomonadati</taxon>
        <taxon>Pseudomonadota</taxon>
        <taxon>Gammaproteobacteria</taxon>
        <taxon>Alteromonadales</taxon>
        <taxon>Pseudoalteromonadaceae</taxon>
        <taxon>Psychrosphaera</taxon>
    </lineage>
</organism>
<dbReference type="EMBL" id="JAQOMS010000002">
    <property type="protein sequence ID" value="MDC2891340.1"/>
    <property type="molecule type" value="Genomic_DNA"/>
</dbReference>
<dbReference type="RefSeq" id="WP_272182344.1">
    <property type="nucleotide sequence ID" value="NZ_JAQOMS010000002.1"/>
</dbReference>
<protein>
    <submittedName>
        <fullName evidence="1">Uncharacterized protein</fullName>
    </submittedName>
</protein>
<sequence>MYDLSKYNPESKTWLTKSSLFFGPTKSFKPTSFEAYQLFKEEFLTVSYDKEIGVLSISVKHYSPKVAFITTNLMATDINDYFKTEDQREARANIEFIEDKLNSTSNTLMLEVFYKMIESHSQTLMLTEVNNQYLVKTLIPAKLPEKSRP</sequence>
<comment type="caution">
    <text evidence="1">The sequence shown here is derived from an EMBL/GenBank/DDBJ whole genome shotgun (WGS) entry which is preliminary data.</text>
</comment>
<name>A0ABT5FJL5_9GAMM</name>
<keyword evidence="2" id="KW-1185">Reference proteome</keyword>
<dbReference type="Proteomes" id="UP001528411">
    <property type="component" value="Unassembled WGS sequence"/>
</dbReference>
<gene>
    <name evidence="1" type="ORF">PN838_24575</name>
</gene>
<evidence type="ECO:0000313" key="1">
    <source>
        <dbReference type="EMBL" id="MDC2891340.1"/>
    </source>
</evidence>
<reference evidence="1 2" key="1">
    <citation type="submission" date="2023-01" db="EMBL/GenBank/DDBJ databases">
        <title>Psychrosphaera sp. nov., isolated from marine algae.</title>
        <authorList>
            <person name="Bayburt H."/>
            <person name="Choi B.J."/>
            <person name="Kim J.M."/>
            <person name="Choi D.G."/>
            <person name="Jeon C.O."/>
        </authorList>
    </citation>
    <scope>NUCLEOTIDE SEQUENCE [LARGE SCALE GENOMIC DNA]</scope>
    <source>
        <strain evidence="1 2">G1-22</strain>
    </source>
</reference>
<proteinExistence type="predicted"/>
<accession>A0ABT5FJL5</accession>
<evidence type="ECO:0000313" key="2">
    <source>
        <dbReference type="Proteomes" id="UP001528411"/>
    </source>
</evidence>